<name>A0A080MC24_9PROT</name>
<gene>
    <name evidence="2" type="ORF">AW06_004361</name>
</gene>
<reference evidence="2" key="1">
    <citation type="submission" date="2014-02" db="EMBL/GenBank/DDBJ databases">
        <title>Expanding our view of genomic diversity in Candidatus Accumulibacter clades.</title>
        <authorList>
            <person name="Skennerton C.T."/>
            <person name="Barr J.J."/>
            <person name="Slater F.R."/>
            <person name="Bond P.L."/>
            <person name="Tyson G.W."/>
        </authorList>
    </citation>
    <scope>NUCLEOTIDE SEQUENCE [LARGE SCALE GENOMIC DNA]</scope>
</reference>
<dbReference type="EMBL" id="JDST02000143">
    <property type="protein sequence ID" value="KFB74699.1"/>
    <property type="molecule type" value="Genomic_DNA"/>
</dbReference>
<comment type="caution">
    <text evidence="2">The sequence shown here is derived from an EMBL/GenBank/DDBJ whole genome shotgun (WGS) entry which is preliminary data.</text>
</comment>
<proteinExistence type="predicted"/>
<evidence type="ECO:0000256" key="1">
    <source>
        <dbReference type="SAM" id="MobiDB-lite"/>
    </source>
</evidence>
<keyword evidence="3" id="KW-1185">Reference proteome</keyword>
<dbReference type="AlphaFoldDB" id="A0A080MC24"/>
<protein>
    <submittedName>
        <fullName evidence="2">Uncharacterized protein</fullName>
    </submittedName>
</protein>
<dbReference type="Proteomes" id="UP000021315">
    <property type="component" value="Unassembled WGS sequence"/>
</dbReference>
<sequence length="281" mass="31899">MEEIHQIGSLRTELDLLLRGNPRRAIAHRMQVTPRAKSRFGRTTPPLSPAFLDPTGKISTKYRGDAAFRMHETQANFFPGQTLPFAFVFGIRRNFHHRDHRTIHLADKGDSGHRPGHNLPLGLLLANDWRVMFGDPLNRAYRHLDPIVFLQLFRHPPKSRICPKITHHPLQRLRTAPATDPRTGAETPLDPCAIPPQRFYHIDFTEGRVPIEFFYPPNVTQAPLVPLPHSSPLHVPPRRPELRCPSGGVLRSLDVPLHPPSPSLRQRLPPRPASFPYGHAT</sequence>
<feature type="region of interest" description="Disordered" evidence="1">
    <location>
        <begin position="236"/>
        <end position="281"/>
    </location>
</feature>
<evidence type="ECO:0000313" key="3">
    <source>
        <dbReference type="Proteomes" id="UP000021315"/>
    </source>
</evidence>
<organism evidence="2 3">
    <name type="scientific">Candidatus Accumulibacter cognatus</name>
    <dbReference type="NCBI Taxonomy" id="2954383"/>
    <lineage>
        <taxon>Bacteria</taxon>
        <taxon>Pseudomonadati</taxon>
        <taxon>Pseudomonadota</taxon>
        <taxon>Betaproteobacteria</taxon>
        <taxon>Candidatus Accumulibacter</taxon>
    </lineage>
</organism>
<evidence type="ECO:0000313" key="2">
    <source>
        <dbReference type="EMBL" id="KFB74699.1"/>
    </source>
</evidence>
<accession>A0A080MC24</accession>